<feature type="region of interest" description="Disordered" evidence="9">
    <location>
        <begin position="1"/>
        <end position="24"/>
    </location>
</feature>
<evidence type="ECO:0000256" key="2">
    <source>
        <dbReference type="ARBA" id="ARBA00008038"/>
    </source>
</evidence>
<evidence type="ECO:0000256" key="9">
    <source>
        <dbReference type="SAM" id="MobiDB-lite"/>
    </source>
</evidence>
<evidence type="ECO:0000256" key="6">
    <source>
        <dbReference type="ARBA" id="ARBA00022779"/>
    </source>
</evidence>
<dbReference type="AlphaFoldDB" id="A0A2A2SG14"/>
<evidence type="ECO:0000256" key="7">
    <source>
        <dbReference type="ARBA" id="ARBA00022989"/>
    </source>
</evidence>
<dbReference type="GO" id="GO:0071978">
    <property type="term" value="P:bacterial-type flagellum-dependent swarming motility"/>
    <property type="evidence" value="ECO:0007669"/>
    <property type="project" value="InterPro"/>
</dbReference>
<feature type="transmembrane region" description="Helical" evidence="10">
    <location>
        <begin position="224"/>
        <end position="246"/>
    </location>
</feature>
<comment type="caution">
    <text evidence="12">The sequence shown here is derived from an EMBL/GenBank/DDBJ whole genome shotgun (WGS) entry which is preliminary data.</text>
</comment>
<keyword evidence="8 10" id="KW-0472">Membrane</keyword>
<keyword evidence="3" id="KW-0813">Transport</keyword>
<dbReference type="InterPro" id="IPR000540">
    <property type="entry name" value="Flag_MotA_CS"/>
</dbReference>
<dbReference type="Proteomes" id="UP000218151">
    <property type="component" value="Unassembled WGS sequence"/>
</dbReference>
<reference evidence="13" key="1">
    <citation type="submission" date="2017-09" db="EMBL/GenBank/DDBJ databases">
        <authorList>
            <person name="Feng G."/>
            <person name="Zhu H."/>
        </authorList>
    </citation>
    <scope>NUCLEOTIDE SEQUENCE [LARGE SCALE GENOMIC DNA]</scope>
    <source>
        <strain evidence="13">1PNM-20</strain>
    </source>
</reference>
<feature type="region of interest" description="Disordered" evidence="9">
    <location>
        <begin position="45"/>
        <end position="65"/>
    </location>
</feature>
<comment type="subcellular location">
    <subcellularLocation>
        <location evidence="1">Cell membrane</location>
        <topology evidence="1">Multi-pass membrane protein</topology>
    </subcellularLocation>
</comment>
<evidence type="ECO:0000256" key="5">
    <source>
        <dbReference type="ARBA" id="ARBA00022692"/>
    </source>
</evidence>
<evidence type="ECO:0000313" key="12">
    <source>
        <dbReference type="EMBL" id="PAX07951.1"/>
    </source>
</evidence>
<dbReference type="InterPro" id="IPR002898">
    <property type="entry name" value="MotA_ExbB_proton_chnl"/>
</dbReference>
<organism evidence="12 13">
    <name type="scientific">Sphingomonas lenta</name>
    <dbReference type="NCBI Taxonomy" id="1141887"/>
    <lineage>
        <taxon>Bacteria</taxon>
        <taxon>Pseudomonadati</taxon>
        <taxon>Pseudomonadota</taxon>
        <taxon>Alphaproteobacteria</taxon>
        <taxon>Sphingomonadales</taxon>
        <taxon>Sphingomonadaceae</taxon>
        <taxon>Sphingomonas</taxon>
    </lineage>
</organism>
<sequence length="287" mass="29660">MLPVSFPSFLPRPRRGRGTSAAGGGGATGCGIALYPLHHAARAARSPSPATALRGRNKEDSLGPPLASTSRVTLAFDQFLDPTAAALVLGGTALATLLRAPPSHLRRALGSLLTLFRVPFSADPLLEQIDLQDRVARKHGTHALDRFVVADRDVRDAISAIVDGADGADVAAALAHARRARVERHLAAADVWSGVAEVAPAMGMIGTLIGLAQMFAKMGDPARIGGAMAVALLATLYGAVLANLIAAPIAARLRALARAEAFERTRLEAPLTALAAREAPTHLSAAA</sequence>
<feature type="domain" description="MotA/TolQ/ExbB proton channel" evidence="11">
    <location>
        <begin position="152"/>
        <end position="261"/>
    </location>
</feature>
<protein>
    <submittedName>
        <fullName evidence="12">Biopolymer transporter ExbB</fullName>
    </submittedName>
</protein>
<name>A0A2A2SG14_9SPHN</name>
<gene>
    <name evidence="12" type="ORF">CKY28_10130</name>
</gene>
<accession>A0A2A2SG14</accession>
<keyword evidence="13" id="KW-1185">Reference proteome</keyword>
<keyword evidence="5 10" id="KW-0812">Transmembrane</keyword>
<keyword evidence="7 10" id="KW-1133">Transmembrane helix</keyword>
<dbReference type="InterPro" id="IPR047055">
    <property type="entry name" value="MotA-like"/>
</dbReference>
<keyword evidence="4" id="KW-1003">Cell membrane</keyword>
<dbReference type="PANTHER" id="PTHR30433">
    <property type="entry name" value="CHEMOTAXIS PROTEIN MOTA"/>
    <property type="match status" value="1"/>
</dbReference>
<evidence type="ECO:0000256" key="3">
    <source>
        <dbReference type="ARBA" id="ARBA00022448"/>
    </source>
</evidence>
<evidence type="ECO:0000256" key="8">
    <source>
        <dbReference type="ARBA" id="ARBA00023136"/>
    </source>
</evidence>
<evidence type="ECO:0000256" key="1">
    <source>
        <dbReference type="ARBA" id="ARBA00004651"/>
    </source>
</evidence>
<dbReference type="GO" id="GO:0006935">
    <property type="term" value="P:chemotaxis"/>
    <property type="evidence" value="ECO:0007669"/>
    <property type="project" value="InterPro"/>
</dbReference>
<dbReference type="PROSITE" id="PS01307">
    <property type="entry name" value="MOTA"/>
    <property type="match status" value="1"/>
</dbReference>
<dbReference type="Pfam" id="PF01618">
    <property type="entry name" value="MotA_ExbB"/>
    <property type="match status" value="1"/>
</dbReference>
<dbReference type="GO" id="GO:0005886">
    <property type="term" value="C:plasma membrane"/>
    <property type="evidence" value="ECO:0007669"/>
    <property type="project" value="UniProtKB-SubCell"/>
</dbReference>
<evidence type="ECO:0000259" key="11">
    <source>
        <dbReference type="Pfam" id="PF01618"/>
    </source>
</evidence>
<evidence type="ECO:0000256" key="4">
    <source>
        <dbReference type="ARBA" id="ARBA00022475"/>
    </source>
</evidence>
<dbReference type="OrthoDB" id="9806929at2"/>
<keyword evidence="6" id="KW-0283">Flagellar rotation</keyword>
<evidence type="ECO:0000256" key="10">
    <source>
        <dbReference type="SAM" id="Phobius"/>
    </source>
</evidence>
<comment type="similarity">
    <text evidence="2">Belongs to the MotA family.</text>
</comment>
<proteinExistence type="inferred from homology"/>
<evidence type="ECO:0000313" key="13">
    <source>
        <dbReference type="Proteomes" id="UP000218151"/>
    </source>
</evidence>
<dbReference type="EMBL" id="NSLI01000003">
    <property type="protein sequence ID" value="PAX07951.1"/>
    <property type="molecule type" value="Genomic_DNA"/>
</dbReference>
<dbReference type="PANTHER" id="PTHR30433:SF2">
    <property type="entry name" value="MOTILITY PROTEIN A"/>
    <property type="match status" value="1"/>
</dbReference>